<dbReference type="Pfam" id="PF15310">
    <property type="entry name" value="VAD1-2"/>
    <property type="match status" value="1"/>
</dbReference>
<dbReference type="GO" id="GO:0007283">
    <property type="term" value="P:spermatogenesis"/>
    <property type="evidence" value="ECO:0007669"/>
    <property type="project" value="InterPro"/>
</dbReference>
<dbReference type="PANTHER" id="PTHR37338">
    <property type="entry name" value="SPERMATOGENESIS-ASSOCIATED PROTEIN 32"/>
    <property type="match status" value="1"/>
</dbReference>
<keyword evidence="2" id="KW-1185">Reference proteome</keyword>
<dbReference type="InParanoid" id="A0A1S3GGM6"/>
<name>A0A1S3GGM6_DIPOR</name>
<feature type="compositionally biased region" description="Polar residues" evidence="1">
    <location>
        <begin position="31"/>
        <end position="44"/>
    </location>
</feature>
<feature type="region of interest" description="Disordered" evidence="1">
    <location>
        <begin position="1"/>
        <end position="52"/>
    </location>
</feature>
<dbReference type="PANTHER" id="PTHR37338:SF1">
    <property type="entry name" value="SPERMATOGENESIS-ASSOCIATED PROTEIN 32"/>
    <property type="match status" value="1"/>
</dbReference>
<dbReference type="RefSeq" id="XP_012887384.1">
    <property type="nucleotide sequence ID" value="XM_013031930.1"/>
</dbReference>
<dbReference type="GO" id="GO:0003779">
    <property type="term" value="F:actin binding"/>
    <property type="evidence" value="ECO:0007669"/>
    <property type="project" value="TreeGrafter"/>
</dbReference>
<reference evidence="3" key="1">
    <citation type="submission" date="2025-08" db="UniProtKB">
        <authorList>
            <consortium name="RefSeq"/>
        </authorList>
    </citation>
    <scope>IDENTIFICATION</scope>
    <source>
        <tissue evidence="3">Kidney</tissue>
    </source>
</reference>
<organism evidence="2 3">
    <name type="scientific">Dipodomys ordii</name>
    <name type="common">Ord's kangaroo rat</name>
    <dbReference type="NCBI Taxonomy" id="10020"/>
    <lineage>
        <taxon>Eukaryota</taxon>
        <taxon>Metazoa</taxon>
        <taxon>Chordata</taxon>
        <taxon>Craniata</taxon>
        <taxon>Vertebrata</taxon>
        <taxon>Euteleostomi</taxon>
        <taxon>Mammalia</taxon>
        <taxon>Eutheria</taxon>
        <taxon>Euarchontoglires</taxon>
        <taxon>Glires</taxon>
        <taxon>Rodentia</taxon>
        <taxon>Castorimorpha</taxon>
        <taxon>Heteromyidae</taxon>
        <taxon>Dipodomyinae</taxon>
        <taxon>Dipodomys</taxon>
    </lineage>
</organism>
<evidence type="ECO:0000313" key="2">
    <source>
        <dbReference type="Proteomes" id="UP000081671"/>
    </source>
</evidence>
<proteinExistence type="predicted"/>
<dbReference type="FunCoup" id="A0A1S3GGM6">
    <property type="interactions" value="107"/>
</dbReference>
<protein>
    <submittedName>
        <fullName evidence="3">Spermatogenesis-associated protein 32</fullName>
    </submittedName>
</protein>
<feature type="region of interest" description="Disordered" evidence="1">
    <location>
        <begin position="292"/>
        <end position="313"/>
    </location>
</feature>
<feature type="region of interest" description="Disordered" evidence="1">
    <location>
        <begin position="211"/>
        <end position="251"/>
    </location>
</feature>
<dbReference type="GeneID" id="105997494"/>
<feature type="region of interest" description="Disordered" evidence="1">
    <location>
        <begin position="76"/>
        <end position="96"/>
    </location>
</feature>
<dbReference type="InterPro" id="IPR029297">
    <property type="entry name" value="SPATA32"/>
</dbReference>
<feature type="compositionally biased region" description="Pro residues" evidence="1">
    <location>
        <begin position="7"/>
        <end position="17"/>
    </location>
</feature>
<dbReference type="CTD" id="124783"/>
<evidence type="ECO:0000256" key="1">
    <source>
        <dbReference type="SAM" id="MobiDB-lite"/>
    </source>
</evidence>
<feature type="region of interest" description="Disordered" evidence="1">
    <location>
        <begin position="354"/>
        <end position="378"/>
    </location>
</feature>
<dbReference type="GO" id="GO:0048471">
    <property type="term" value="C:perinuclear region of cytoplasm"/>
    <property type="evidence" value="ECO:0007669"/>
    <property type="project" value="TreeGrafter"/>
</dbReference>
<dbReference type="AlphaFoldDB" id="A0A1S3GGM6"/>
<dbReference type="Proteomes" id="UP000081671">
    <property type="component" value="Unplaced"/>
</dbReference>
<evidence type="ECO:0000313" key="3">
    <source>
        <dbReference type="RefSeq" id="XP_012887384.1"/>
    </source>
</evidence>
<accession>A0A1S3GGM6</accession>
<sequence length="397" mass="43012">MATSQAPAPPVSSPSPTPSAKKRTGGGGGATTSPLPATQTQTPPVSMGVTAPSITSFSLTGANAFPCCGKTSVDIVEKQNDPSHPHQSAEVGAQSVEQKPLFQDPNPEQEENFGLKMNMDPIWKVDSLESCSDSSKPEYTIETFHPTAEELAEMQSFNQWSVDSMCSNPEEDQVLIQRRSIHAQTSRHLFWSDKNVQASENSLQKVIEIQDKGSSKKTTRSHPEKKSISIATPTLPAACSQKPPVSSSLPVSHLSPPIALSDLINFASSLAIASTSNMNLPSLEKMLKPVLQKAPEASTKPSQPAEEKQELTGKLKTVKFQKTWAKQETNFPHPFLEFSKPGMKTATLEGEVKFVQTSTMNSQESQDDSVPPGTKKGSPLLLKIHFKLLSPELQRND</sequence>
<dbReference type="KEGG" id="dord:105997494"/>
<feature type="compositionally biased region" description="Polar residues" evidence="1">
    <location>
        <begin position="355"/>
        <end position="364"/>
    </location>
</feature>
<gene>
    <name evidence="3" type="primary">Spata32</name>
</gene>
<dbReference type="OrthoDB" id="9625284at2759"/>